<feature type="domain" description="MULE transposase" evidence="1">
    <location>
        <begin position="10"/>
        <end position="71"/>
    </location>
</feature>
<dbReference type="RefSeq" id="XP_024582687.1">
    <property type="nucleotide sequence ID" value="XM_024717161.1"/>
</dbReference>
<dbReference type="PANTHER" id="PTHR31569">
    <property type="entry name" value="SWIM-TYPE DOMAIN-CONTAINING PROTEIN"/>
    <property type="match status" value="1"/>
</dbReference>
<sequence length="186" mass="21446">MTSFDSQFFSVPQEEKKKDYLWAIAKLLAIWTPDARPKVIVTDKELALMGALDEVMAGSANILCTWHINKNVLAKCKRMFSSGEEWDEFISQWNCLISSSSVDEYERQWKKFCTSISASAERSRLSIVTWLIHKERFINAWTSKHMHFGNTSTSRVEGSHAYIKKFLQTSTGDLLTMFLEKSPFSR</sequence>
<dbReference type="OMA" id="TRWIGAY"/>
<evidence type="ECO:0000313" key="3">
    <source>
        <dbReference type="Proteomes" id="UP000054928"/>
    </source>
</evidence>
<reference evidence="3" key="1">
    <citation type="submission" date="2014-09" db="EMBL/GenBank/DDBJ databases">
        <authorList>
            <person name="Sharma Rahul"/>
            <person name="Thines Marco"/>
        </authorList>
    </citation>
    <scope>NUCLEOTIDE SEQUENCE [LARGE SCALE GENOMIC DNA]</scope>
</reference>
<keyword evidence="3" id="KW-1185">Reference proteome</keyword>
<dbReference type="EMBL" id="CCYD01002047">
    <property type="protein sequence ID" value="CEG46318.1"/>
    <property type="molecule type" value="Genomic_DNA"/>
</dbReference>
<name>A0A0P1AWX4_PLAHL</name>
<dbReference type="OrthoDB" id="1421156at2759"/>
<accession>A0A0P1AWX4</accession>
<dbReference type="GeneID" id="36397778"/>
<evidence type="ECO:0000313" key="2">
    <source>
        <dbReference type="EMBL" id="CEG46318.1"/>
    </source>
</evidence>
<dbReference type="AlphaFoldDB" id="A0A0P1AWX4"/>
<organism evidence="2 3">
    <name type="scientific">Plasmopara halstedii</name>
    <name type="common">Downy mildew of sunflower</name>
    <dbReference type="NCBI Taxonomy" id="4781"/>
    <lineage>
        <taxon>Eukaryota</taxon>
        <taxon>Sar</taxon>
        <taxon>Stramenopiles</taxon>
        <taxon>Oomycota</taxon>
        <taxon>Peronosporomycetes</taxon>
        <taxon>Peronosporales</taxon>
        <taxon>Peronosporaceae</taxon>
        <taxon>Plasmopara</taxon>
    </lineage>
</organism>
<dbReference type="Proteomes" id="UP000054928">
    <property type="component" value="Unassembled WGS sequence"/>
</dbReference>
<evidence type="ECO:0000259" key="1">
    <source>
        <dbReference type="Pfam" id="PF10551"/>
    </source>
</evidence>
<dbReference type="STRING" id="4781.A0A0P1AWX4"/>
<protein>
    <submittedName>
        <fullName evidence="2">MULE transposase domain</fullName>
    </submittedName>
</protein>
<dbReference type="InterPro" id="IPR052579">
    <property type="entry name" value="Zinc_finger_SWIM"/>
</dbReference>
<proteinExistence type="predicted"/>
<dbReference type="Pfam" id="PF10551">
    <property type="entry name" value="MULE"/>
    <property type="match status" value="1"/>
</dbReference>
<dbReference type="InterPro" id="IPR018289">
    <property type="entry name" value="MULE_transposase_dom"/>
</dbReference>
<dbReference type="PANTHER" id="PTHR31569:SF4">
    <property type="entry name" value="SWIM-TYPE DOMAIN-CONTAINING PROTEIN"/>
    <property type="match status" value="1"/>
</dbReference>